<dbReference type="Pfam" id="PF04351">
    <property type="entry name" value="PilP"/>
    <property type="match status" value="1"/>
</dbReference>
<proteinExistence type="predicted"/>
<evidence type="ECO:0000313" key="2">
    <source>
        <dbReference type="Proteomes" id="UP000252558"/>
    </source>
</evidence>
<sequence>MKKLALLALVSAGLYGCGDDISDLQEFVSSVKATQSGYVEPMPEVAPFQHEDYVASELRSPFVAPQPELIVEAVEVVKDCLTPDVNRIKEPLEAYAIDNLTMKGTVGDAEGLWALMQTDDGGLFRVRAGYHMGLYFGLVTQVRRDGLDLIELIPDGSGCWVERYTDVALAE</sequence>
<reference evidence="1 2" key="1">
    <citation type="submission" date="2018-07" db="EMBL/GenBank/DDBJ databases">
        <title>Corallincola holothuriorum sp. nov., a new facultative anaerobe isolated from sea cucumber Apostichopus japonicus.</title>
        <authorList>
            <person name="Xia H."/>
        </authorList>
    </citation>
    <scope>NUCLEOTIDE SEQUENCE [LARGE SCALE GENOMIC DNA]</scope>
    <source>
        <strain evidence="1 2">C4</strain>
    </source>
</reference>
<dbReference type="Gene3D" id="2.30.30.830">
    <property type="match status" value="1"/>
</dbReference>
<comment type="caution">
    <text evidence="1">The sequence shown here is derived from an EMBL/GenBank/DDBJ whole genome shotgun (WGS) entry which is preliminary data.</text>
</comment>
<dbReference type="RefSeq" id="WP_114339598.1">
    <property type="nucleotide sequence ID" value="NZ_QPID01000012.1"/>
</dbReference>
<protein>
    <submittedName>
        <fullName evidence="1">Pilus assembly protein PilP</fullName>
    </submittedName>
</protein>
<dbReference type="PIRSF" id="PIRSF016481">
    <property type="entry name" value="Pilus_assembly_PilP"/>
    <property type="match status" value="1"/>
</dbReference>
<gene>
    <name evidence="1" type="ORF">DU002_16755</name>
</gene>
<evidence type="ECO:0000313" key="1">
    <source>
        <dbReference type="EMBL" id="RCU45079.1"/>
    </source>
</evidence>
<dbReference type="Proteomes" id="UP000252558">
    <property type="component" value="Unassembled WGS sequence"/>
</dbReference>
<dbReference type="EMBL" id="QPID01000012">
    <property type="protein sequence ID" value="RCU45079.1"/>
    <property type="molecule type" value="Genomic_DNA"/>
</dbReference>
<dbReference type="AlphaFoldDB" id="A0A368N737"/>
<accession>A0A368N737</accession>
<keyword evidence="2" id="KW-1185">Reference proteome</keyword>
<dbReference type="InterPro" id="IPR007446">
    <property type="entry name" value="PilP"/>
</dbReference>
<dbReference type="OrthoDB" id="5296580at2"/>
<organism evidence="1 2">
    <name type="scientific">Corallincola holothuriorum</name>
    <dbReference type="NCBI Taxonomy" id="2282215"/>
    <lineage>
        <taxon>Bacteria</taxon>
        <taxon>Pseudomonadati</taxon>
        <taxon>Pseudomonadota</taxon>
        <taxon>Gammaproteobacteria</taxon>
        <taxon>Alteromonadales</taxon>
        <taxon>Psychromonadaceae</taxon>
        <taxon>Corallincola</taxon>
    </lineage>
</organism>
<name>A0A368N737_9GAMM</name>
<dbReference type="PROSITE" id="PS51257">
    <property type="entry name" value="PROKAR_LIPOPROTEIN"/>
    <property type="match status" value="1"/>
</dbReference>